<dbReference type="CDD" id="cd00130">
    <property type="entry name" value="PAS"/>
    <property type="match status" value="1"/>
</dbReference>
<evidence type="ECO:0000313" key="16">
    <source>
        <dbReference type="Proteomes" id="UP000244896"/>
    </source>
</evidence>
<comment type="catalytic activity">
    <reaction evidence="1">
        <text>ATP + protein L-histidine = ADP + protein N-phospho-L-histidine.</text>
        <dbReference type="EC" id="2.7.13.3"/>
    </reaction>
</comment>
<feature type="domain" description="PAS" evidence="13">
    <location>
        <begin position="15"/>
        <end position="84"/>
    </location>
</feature>
<dbReference type="Pfam" id="PF02518">
    <property type="entry name" value="HATPase_c"/>
    <property type="match status" value="1"/>
</dbReference>
<evidence type="ECO:0000256" key="2">
    <source>
        <dbReference type="ARBA" id="ARBA00012438"/>
    </source>
</evidence>
<dbReference type="InterPro" id="IPR005467">
    <property type="entry name" value="His_kinase_dom"/>
</dbReference>
<feature type="region of interest" description="Disordered" evidence="10">
    <location>
        <begin position="565"/>
        <end position="591"/>
    </location>
</feature>
<dbReference type="InterPro" id="IPR013655">
    <property type="entry name" value="PAS_fold_3"/>
</dbReference>
<dbReference type="InterPro" id="IPR001610">
    <property type="entry name" value="PAC"/>
</dbReference>
<dbReference type="PANTHER" id="PTHR43065">
    <property type="entry name" value="SENSOR HISTIDINE KINASE"/>
    <property type="match status" value="1"/>
</dbReference>
<dbReference type="EMBL" id="CP023004">
    <property type="protein sequence ID" value="AWI08820.1"/>
    <property type="molecule type" value="Genomic_DNA"/>
</dbReference>
<keyword evidence="8" id="KW-0902">Two-component regulatory system</keyword>
<evidence type="ECO:0000259" key="11">
    <source>
        <dbReference type="PROSITE" id="PS50109"/>
    </source>
</evidence>
<evidence type="ECO:0000256" key="6">
    <source>
        <dbReference type="ARBA" id="ARBA00022777"/>
    </source>
</evidence>
<dbReference type="InterPro" id="IPR036890">
    <property type="entry name" value="HATPase_C_sf"/>
</dbReference>
<feature type="domain" description="PAC" evidence="14">
    <location>
        <begin position="87"/>
        <end position="139"/>
    </location>
</feature>
<dbReference type="InterPro" id="IPR003594">
    <property type="entry name" value="HATPase_dom"/>
</dbReference>
<evidence type="ECO:0000259" key="12">
    <source>
        <dbReference type="PROSITE" id="PS50110"/>
    </source>
</evidence>
<dbReference type="Pfam" id="PF01590">
    <property type="entry name" value="GAF"/>
    <property type="match status" value="1"/>
</dbReference>
<evidence type="ECO:0000256" key="10">
    <source>
        <dbReference type="SAM" id="MobiDB-lite"/>
    </source>
</evidence>
<dbReference type="InterPro" id="IPR004358">
    <property type="entry name" value="Sig_transdc_His_kin-like_C"/>
</dbReference>
<evidence type="ECO:0000313" key="15">
    <source>
        <dbReference type="EMBL" id="AWI08820.1"/>
    </source>
</evidence>
<dbReference type="PRINTS" id="PR00344">
    <property type="entry name" value="BCTRLSENSOR"/>
</dbReference>
<dbReference type="InterPro" id="IPR011006">
    <property type="entry name" value="CheY-like_superfamily"/>
</dbReference>
<dbReference type="SMART" id="SM00086">
    <property type="entry name" value="PAC"/>
    <property type="match status" value="1"/>
</dbReference>
<evidence type="ECO:0000259" key="13">
    <source>
        <dbReference type="PROSITE" id="PS50112"/>
    </source>
</evidence>
<dbReference type="Pfam" id="PF00512">
    <property type="entry name" value="HisKA"/>
    <property type="match status" value="1"/>
</dbReference>
<dbReference type="SMART" id="SM00387">
    <property type="entry name" value="HATPase_c"/>
    <property type="match status" value="1"/>
</dbReference>
<protein>
    <recommendedName>
        <fullName evidence="2">histidine kinase</fullName>
        <ecNumber evidence="2">2.7.13.3</ecNumber>
    </recommendedName>
</protein>
<evidence type="ECO:0000256" key="4">
    <source>
        <dbReference type="ARBA" id="ARBA00022679"/>
    </source>
</evidence>
<dbReference type="InterPro" id="IPR001789">
    <property type="entry name" value="Sig_transdc_resp-reg_receiver"/>
</dbReference>
<dbReference type="Gene3D" id="3.30.565.10">
    <property type="entry name" value="Histidine kinase-like ATPase, C-terminal domain"/>
    <property type="match status" value="1"/>
</dbReference>
<reference evidence="15 16" key="1">
    <citation type="journal article" date="2018" name="Syst. Appl. Microbiol.">
        <title>Ereboglobus luteus gen. nov. sp. nov. from cockroach guts, and new insights into the oxygen relationship of the genera Opitutus and Didymococcus (Verrucomicrobia: Opitutaceae).</title>
        <authorList>
            <person name="Tegtmeier D."/>
            <person name="Belitz A."/>
            <person name="Radek R."/>
            <person name="Heimerl T."/>
            <person name="Brune A."/>
        </authorList>
    </citation>
    <scope>NUCLEOTIDE SEQUENCE [LARGE SCALE GENOMIC DNA]</scope>
    <source>
        <strain evidence="15 16">Ho45</strain>
    </source>
</reference>
<evidence type="ECO:0000256" key="8">
    <source>
        <dbReference type="ARBA" id="ARBA00023012"/>
    </source>
</evidence>
<dbReference type="NCBIfam" id="TIGR00229">
    <property type="entry name" value="sensory_box"/>
    <property type="match status" value="1"/>
</dbReference>
<dbReference type="PROSITE" id="PS50112">
    <property type="entry name" value="PAS"/>
    <property type="match status" value="1"/>
</dbReference>
<proteinExistence type="predicted"/>
<dbReference type="InterPro" id="IPR035965">
    <property type="entry name" value="PAS-like_dom_sf"/>
</dbReference>
<dbReference type="Gene3D" id="3.30.450.20">
    <property type="entry name" value="PAS domain"/>
    <property type="match status" value="1"/>
</dbReference>
<feature type="domain" description="Histidine kinase" evidence="11">
    <location>
        <begin position="321"/>
        <end position="549"/>
    </location>
</feature>
<gene>
    <name evidence="15" type="ORF">CKA38_05730</name>
</gene>
<dbReference type="SUPFAM" id="SSF52172">
    <property type="entry name" value="CheY-like"/>
    <property type="match status" value="1"/>
</dbReference>
<feature type="modified residue" description="4-aspartylphosphate" evidence="9">
    <location>
        <position position="651"/>
    </location>
</feature>
<dbReference type="CDD" id="cd00082">
    <property type="entry name" value="HisKA"/>
    <property type="match status" value="1"/>
</dbReference>
<evidence type="ECO:0000256" key="1">
    <source>
        <dbReference type="ARBA" id="ARBA00000085"/>
    </source>
</evidence>
<dbReference type="KEGG" id="elut:CKA38_05730"/>
<dbReference type="InterPro" id="IPR000700">
    <property type="entry name" value="PAS-assoc_C"/>
</dbReference>
<dbReference type="SUPFAM" id="SSF55785">
    <property type="entry name" value="PYP-like sensor domain (PAS domain)"/>
    <property type="match status" value="1"/>
</dbReference>
<keyword evidence="6" id="KW-0418">Kinase</keyword>
<dbReference type="Gene3D" id="3.40.50.2300">
    <property type="match status" value="1"/>
</dbReference>
<dbReference type="SMART" id="SM00091">
    <property type="entry name" value="PAS"/>
    <property type="match status" value="1"/>
</dbReference>
<dbReference type="InterPro" id="IPR003018">
    <property type="entry name" value="GAF"/>
</dbReference>
<dbReference type="AlphaFoldDB" id="A0A2U8E1Y6"/>
<dbReference type="InterPro" id="IPR000014">
    <property type="entry name" value="PAS"/>
</dbReference>
<dbReference type="Gene3D" id="3.30.450.40">
    <property type="match status" value="1"/>
</dbReference>
<dbReference type="OrthoDB" id="174740at2"/>
<dbReference type="InterPro" id="IPR003661">
    <property type="entry name" value="HisK_dim/P_dom"/>
</dbReference>
<dbReference type="PROSITE" id="PS50113">
    <property type="entry name" value="PAC"/>
    <property type="match status" value="1"/>
</dbReference>
<evidence type="ECO:0000256" key="9">
    <source>
        <dbReference type="PROSITE-ProRule" id="PRU00169"/>
    </source>
</evidence>
<evidence type="ECO:0000256" key="3">
    <source>
        <dbReference type="ARBA" id="ARBA00022553"/>
    </source>
</evidence>
<evidence type="ECO:0000256" key="5">
    <source>
        <dbReference type="ARBA" id="ARBA00022741"/>
    </source>
</evidence>
<keyword evidence="3 9" id="KW-0597">Phosphoprotein</keyword>
<dbReference type="PROSITE" id="PS50109">
    <property type="entry name" value="HIS_KIN"/>
    <property type="match status" value="1"/>
</dbReference>
<keyword evidence="4" id="KW-0808">Transferase</keyword>
<accession>A0A2U8E1Y6</accession>
<dbReference type="SUPFAM" id="SSF55874">
    <property type="entry name" value="ATPase domain of HSP90 chaperone/DNA topoisomerase II/histidine kinase"/>
    <property type="match status" value="1"/>
</dbReference>
<dbReference type="Pfam" id="PF00072">
    <property type="entry name" value="Response_reg"/>
    <property type="match status" value="1"/>
</dbReference>
<feature type="domain" description="Response regulatory" evidence="12">
    <location>
        <begin position="596"/>
        <end position="712"/>
    </location>
</feature>
<evidence type="ECO:0000256" key="7">
    <source>
        <dbReference type="ARBA" id="ARBA00022840"/>
    </source>
</evidence>
<name>A0A2U8E1Y6_9BACT</name>
<dbReference type="GO" id="GO:0000155">
    <property type="term" value="F:phosphorelay sensor kinase activity"/>
    <property type="evidence" value="ECO:0007669"/>
    <property type="project" value="InterPro"/>
</dbReference>
<keyword evidence="7" id="KW-0067">ATP-binding</keyword>
<sequence length="714" mass="78798">MTKSHTLFRDTLSEAEKDFRRMCDNSPICIWMSNTSGTGFFFNKAWRSYTGEDVAERFGEWYENIHPDERNMVSARHNKHFAARAPYRVEYRLRRHDGVYRWIISHASPYYDSKNHFAGFISACIDFNDQHEFENTLAMRALKQTALAAYGRLALEVRKFGELTHEAVNVILETLHVDCAYLTSLNHDTHELTLEAFACRLGQNPPSELGHVKPVALSITRAMQMADDRENFPLAQLLASKGIQSSLICPVGSGGQLYGYFFANTRSVRTFSSDAIDFIQGLSNVLAAVHQREHAEKALAESEQKLLQAQKVEAVGLLAGGIAHDFNNLLTAICGYTELLQKDITRLSLNEDATRTLRAHTAGIENAALRASKLVRQLLTFSRTQSTQIARIDINALILDFKDLITAFLRSGIHLELKLGPEPVYAYVDRNQIEQVILNLAINSRDAMSKGGSLTISVASAEVAASSEANGLEPGRYAQISIADTGSGIPPEIQDKIFTPFFTTKPKSRGTGLGLVTCVNIVKTAHGKISFETAQGKGTTFTLLLPDIAPARTVAPADASVSPFFLEHDSNPPIPAPQPKQDAPADESDLPTGDETIILVEDDAAIREVTAAILESLGYTVRAYGTGEALLTQYRVDVNTVLADAKLLITDINMPGISGRQLADRMRTMHPGEMRVLFISGFVTASLQKSTAHFLEKPFTRDILARKVREVLDE</sequence>
<keyword evidence="5" id="KW-0547">Nucleotide-binding</keyword>
<dbReference type="PROSITE" id="PS50110">
    <property type="entry name" value="RESPONSE_REGULATORY"/>
    <property type="match status" value="1"/>
</dbReference>
<dbReference type="Proteomes" id="UP000244896">
    <property type="component" value="Chromosome"/>
</dbReference>
<dbReference type="SMART" id="SM00388">
    <property type="entry name" value="HisKA"/>
    <property type="match status" value="1"/>
</dbReference>
<dbReference type="SMART" id="SM00065">
    <property type="entry name" value="GAF"/>
    <property type="match status" value="1"/>
</dbReference>
<dbReference type="GO" id="GO:0005524">
    <property type="term" value="F:ATP binding"/>
    <property type="evidence" value="ECO:0007669"/>
    <property type="project" value="UniProtKB-KW"/>
</dbReference>
<dbReference type="InterPro" id="IPR036097">
    <property type="entry name" value="HisK_dim/P_sf"/>
</dbReference>
<organism evidence="15 16">
    <name type="scientific">Ereboglobus luteus</name>
    <dbReference type="NCBI Taxonomy" id="1796921"/>
    <lineage>
        <taxon>Bacteria</taxon>
        <taxon>Pseudomonadati</taxon>
        <taxon>Verrucomicrobiota</taxon>
        <taxon>Opitutia</taxon>
        <taxon>Opitutales</taxon>
        <taxon>Opitutaceae</taxon>
        <taxon>Ereboglobus</taxon>
    </lineage>
</organism>
<dbReference type="Pfam" id="PF08447">
    <property type="entry name" value="PAS_3"/>
    <property type="match status" value="1"/>
</dbReference>
<dbReference type="InterPro" id="IPR029016">
    <property type="entry name" value="GAF-like_dom_sf"/>
</dbReference>
<dbReference type="Gene3D" id="1.10.287.130">
    <property type="match status" value="1"/>
</dbReference>
<dbReference type="PANTHER" id="PTHR43065:SF46">
    <property type="entry name" value="C4-DICARBOXYLATE TRANSPORT SENSOR PROTEIN DCTB"/>
    <property type="match status" value="1"/>
</dbReference>
<dbReference type="RefSeq" id="WP_108824630.1">
    <property type="nucleotide sequence ID" value="NZ_CP023004.1"/>
</dbReference>
<dbReference type="EC" id="2.7.13.3" evidence="2"/>
<keyword evidence="16" id="KW-1185">Reference proteome</keyword>
<evidence type="ECO:0000259" key="14">
    <source>
        <dbReference type="PROSITE" id="PS50113"/>
    </source>
</evidence>
<dbReference type="SUPFAM" id="SSF47384">
    <property type="entry name" value="Homodimeric domain of signal transducing histidine kinase"/>
    <property type="match status" value="1"/>
</dbReference>
<dbReference type="SMART" id="SM00448">
    <property type="entry name" value="REC"/>
    <property type="match status" value="1"/>
</dbReference>
<dbReference type="SUPFAM" id="SSF55781">
    <property type="entry name" value="GAF domain-like"/>
    <property type="match status" value="1"/>
</dbReference>